<proteinExistence type="predicted"/>
<sequence length="156" mass="17006">MSHPNASLTDADAAAERGDHTTALRLLKAAATEAPNDTAVAYRLGAEYAHLELFDAAETEMARALADEQDHPVARFHLGLLQITRGRFEDALQTWQPLDALPDTHALRRYKQGFEHLANDAFAPARERLEAGLAASGSAPALDRDMRRLLASLPPD</sequence>
<protein>
    <submittedName>
        <fullName evidence="1">Tetratricopeptide repeat protein</fullName>
    </submittedName>
</protein>
<name>A0A557R2D4_9RHOO</name>
<gene>
    <name evidence="1" type="ORF">FHP91_00940</name>
</gene>
<dbReference type="OrthoDB" id="8776071at2"/>
<dbReference type="SUPFAM" id="SSF48452">
    <property type="entry name" value="TPR-like"/>
    <property type="match status" value="1"/>
</dbReference>
<keyword evidence="2" id="KW-1185">Reference proteome</keyword>
<dbReference type="RefSeq" id="WP_144307830.1">
    <property type="nucleotide sequence ID" value="NZ_VMNK01000002.1"/>
</dbReference>
<evidence type="ECO:0000313" key="1">
    <source>
        <dbReference type="EMBL" id="TVO59312.1"/>
    </source>
</evidence>
<dbReference type="AlphaFoldDB" id="A0A557R2D4"/>
<dbReference type="Pfam" id="PF14559">
    <property type="entry name" value="TPR_19"/>
    <property type="match status" value="1"/>
</dbReference>
<organism evidence="1 2">
    <name type="scientific">Denitromonas halophila</name>
    <dbReference type="NCBI Taxonomy" id="1629404"/>
    <lineage>
        <taxon>Bacteria</taxon>
        <taxon>Pseudomonadati</taxon>
        <taxon>Pseudomonadota</taxon>
        <taxon>Betaproteobacteria</taxon>
        <taxon>Rhodocyclales</taxon>
        <taxon>Zoogloeaceae</taxon>
        <taxon>Denitromonas</taxon>
    </lineage>
</organism>
<dbReference type="InterPro" id="IPR011990">
    <property type="entry name" value="TPR-like_helical_dom_sf"/>
</dbReference>
<comment type="caution">
    <text evidence="1">The sequence shown here is derived from an EMBL/GenBank/DDBJ whole genome shotgun (WGS) entry which is preliminary data.</text>
</comment>
<reference evidence="1 2" key="1">
    <citation type="submission" date="2019-07" db="EMBL/GenBank/DDBJ databases">
        <title>The pathways for chlorine oxyanion respiration interact through the shared metabolite chlorate.</title>
        <authorList>
            <person name="Barnum T.P."/>
            <person name="Cheng Y."/>
            <person name="Hill K.A."/>
            <person name="Lucas L.N."/>
            <person name="Carlson H.K."/>
            <person name="Coates J.D."/>
        </authorList>
    </citation>
    <scope>NUCLEOTIDE SEQUENCE [LARGE SCALE GENOMIC DNA]</scope>
    <source>
        <strain evidence="1 2">SFB-3</strain>
    </source>
</reference>
<dbReference type="Proteomes" id="UP000319502">
    <property type="component" value="Unassembled WGS sequence"/>
</dbReference>
<dbReference type="EMBL" id="VMNK01000002">
    <property type="protein sequence ID" value="TVO59312.1"/>
    <property type="molecule type" value="Genomic_DNA"/>
</dbReference>
<evidence type="ECO:0000313" key="2">
    <source>
        <dbReference type="Proteomes" id="UP000319502"/>
    </source>
</evidence>
<dbReference type="Gene3D" id="1.25.40.10">
    <property type="entry name" value="Tetratricopeptide repeat domain"/>
    <property type="match status" value="1"/>
</dbReference>
<accession>A0A557R2D4</accession>